<protein>
    <recommendedName>
        <fullName evidence="4">Prephenate/arogenate dehydrogenase domain-containing protein</fullName>
    </recommendedName>
</protein>
<dbReference type="PANTHER" id="PTHR21363:SF0">
    <property type="entry name" value="PREPHENATE DEHYDROGENASE [NADP(+)]"/>
    <property type="match status" value="1"/>
</dbReference>
<dbReference type="GO" id="GO:0008977">
    <property type="term" value="F:prephenate dehydrogenase (NAD+) activity"/>
    <property type="evidence" value="ECO:0007669"/>
    <property type="project" value="InterPro"/>
</dbReference>
<dbReference type="Gene3D" id="3.40.50.720">
    <property type="entry name" value="NAD(P)-binding Rossmann-like Domain"/>
    <property type="match status" value="1"/>
</dbReference>
<comment type="pathway">
    <text evidence="3">Amino-acid biosynthesis.</text>
</comment>
<dbReference type="Pfam" id="PF02153">
    <property type="entry name" value="PDH_N"/>
    <property type="match status" value="1"/>
</dbReference>
<keyword evidence="2" id="KW-0560">Oxidoreductase</keyword>
<reference evidence="5" key="2">
    <citation type="journal article" date="2023" name="PLoS ONE">
        <title>Philodulcilactobacillus myokoensis gen. nov., sp. nov., a fructophilic, acidophilic, and agar-phobic lactic acid bacterium isolated from fermented vegetable extracts.</title>
        <authorList>
            <person name="Kouya T."/>
            <person name="Ishiyama Y."/>
            <person name="Ohashi S."/>
            <person name="Kumakubo R."/>
            <person name="Yamazaki T."/>
            <person name="Otaki T."/>
        </authorList>
    </citation>
    <scope>NUCLEOTIDE SEQUENCE</scope>
    <source>
        <strain evidence="5">WR16-4</strain>
    </source>
</reference>
<reference evidence="5" key="1">
    <citation type="submission" date="2022-07" db="EMBL/GenBank/DDBJ databases">
        <authorList>
            <person name="Kouya T."/>
            <person name="Ishiyama Y."/>
        </authorList>
    </citation>
    <scope>NUCLEOTIDE SEQUENCE</scope>
    <source>
        <strain evidence="5">WR16-4</strain>
    </source>
</reference>
<dbReference type="InterPro" id="IPR008927">
    <property type="entry name" value="6-PGluconate_DH-like_C_sf"/>
</dbReference>
<dbReference type="SUPFAM" id="SSF48179">
    <property type="entry name" value="6-phosphogluconate dehydrogenase C-terminal domain-like"/>
    <property type="match status" value="1"/>
</dbReference>
<keyword evidence="6" id="KW-1185">Reference proteome</keyword>
<comment type="caution">
    <text evidence="5">The sequence shown here is derived from an EMBL/GenBank/DDBJ whole genome shotgun (WGS) entry which is preliminary data.</text>
</comment>
<organism evidence="5 6">
    <name type="scientific">Philodulcilactobacillus myokoensis</name>
    <dbReference type="NCBI Taxonomy" id="2929573"/>
    <lineage>
        <taxon>Bacteria</taxon>
        <taxon>Bacillati</taxon>
        <taxon>Bacillota</taxon>
        <taxon>Bacilli</taxon>
        <taxon>Lactobacillales</taxon>
        <taxon>Lactobacillaceae</taxon>
        <taxon>Philodulcilactobacillus</taxon>
    </lineage>
</organism>
<evidence type="ECO:0000256" key="1">
    <source>
        <dbReference type="ARBA" id="ARBA00007964"/>
    </source>
</evidence>
<dbReference type="PROSITE" id="PS51176">
    <property type="entry name" value="PDH_ADH"/>
    <property type="match status" value="1"/>
</dbReference>
<evidence type="ECO:0000256" key="2">
    <source>
        <dbReference type="ARBA" id="ARBA00023002"/>
    </source>
</evidence>
<sequence>MNQHLIDQSMTFQKASQIADIIILAGPVNVILRQIHVLSNLKLKSNVLITDVGSTKTSILKQSKQLTEQGIHFLGGHPMAGSQKSGSKAGWVNLFNHTTYFLVRSNATIKQIKLFKSLLDNHHIHFVFVSAFKHDQMVGYISHLPHALAFSLVHLMDQKLHGELKQIQVGGGLLSTTRIAAADPTMWSNIFMNNKNDLIKQIDDFQKQLNDLKMILQKQNPKQIKQYLEQSQNIRQRMDWRKS</sequence>
<dbReference type="InterPro" id="IPR036291">
    <property type="entry name" value="NAD(P)-bd_dom_sf"/>
</dbReference>
<dbReference type="GO" id="GO:0004665">
    <property type="term" value="F:prephenate dehydrogenase (NADP+) activity"/>
    <property type="evidence" value="ECO:0007669"/>
    <property type="project" value="InterPro"/>
</dbReference>
<evidence type="ECO:0000256" key="3">
    <source>
        <dbReference type="ARBA" id="ARBA00029440"/>
    </source>
</evidence>
<dbReference type="InterPro" id="IPR046826">
    <property type="entry name" value="PDH_N"/>
</dbReference>
<dbReference type="GO" id="GO:0006571">
    <property type="term" value="P:tyrosine biosynthetic process"/>
    <property type="evidence" value="ECO:0007669"/>
    <property type="project" value="InterPro"/>
</dbReference>
<comment type="similarity">
    <text evidence="1">Belongs to the prephenate/arogenate dehydrogenase family.</text>
</comment>
<dbReference type="InterPro" id="IPR050812">
    <property type="entry name" value="Preph/Arog_dehydrog"/>
</dbReference>
<dbReference type="Pfam" id="PF20463">
    <property type="entry name" value="PDH_C"/>
    <property type="match status" value="1"/>
</dbReference>
<feature type="domain" description="Prephenate/arogenate dehydrogenase" evidence="4">
    <location>
        <begin position="1"/>
        <end position="243"/>
    </location>
</feature>
<accession>A0A9W6B3L5</accession>
<dbReference type="GO" id="GO:0070403">
    <property type="term" value="F:NAD+ binding"/>
    <property type="evidence" value="ECO:0007669"/>
    <property type="project" value="InterPro"/>
</dbReference>
<dbReference type="AlphaFoldDB" id="A0A9W6B3L5"/>
<name>A0A9W6B3L5_9LACO</name>
<dbReference type="InterPro" id="IPR003099">
    <property type="entry name" value="Prephen_DH"/>
</dbReference>
<dbReference type="Gene3D" id="1.10.3660.10">
    <property type="entry name" value="6-phosphogluconate dehydrogenase C-terminal like domain"/>
    <property type="match status" value="1"/>
</dbReference>
<gene>
    <name evidence="5" type="ORF">WR164_14690</name>
</gene>
<dbReference type="Proteomes" id="UP001144204">
    <property type="component" value="Unassembled WGS sequence"/>
</dbReference>
<proteinExistence type="inferred from homology"/>
<dbReference type="PANTHER" id="PTHR21363">
    <property type="entry name" value="PREPHENATE DEHYDROGENASE"/>
    <property type="match status" value="1"/>
</dbReference>
<evidence type="ECO:0000313" key="6">
    <source>
        <dbReference type="Proteomes" id="UP001144204"/>
    </source>
</evidence>
<evidence type="ECO:0000313" key="5">
    <source>
        <dbReference type="EMBL" id="GLB47490.1"/>
    </source>
</evidence>
<evidence type="ECO:0000259" key="4">
    <source>
        <dbReference type="PROSITE" id="PS51176"/>
    </source>
</evidence>
<dbReference type="EMBL" id="BRPL01000004">
    <property type="protein sequence ID" value="GLB47490.1"/>
    <property type="molecule type" value="Genomic_DNA"/>
</dbReference>
<dbReference type="InterPro" id="IPR046825">
    <property type="entry name" value="PDH_C"/>
</dbReference>
<dbReference type="SUPFAM" id="SSF51735">
    <property type="entry name" value="NAD(P)-binding Rossmann-fold domains"/>
    <property type="match status" value="1"/>
</dbReference>